<comment type="function">
    <text evidence="7">Has an organic peroxide-dependent peroxidase activity.</text>
</comment>
<dbReference type="InterPro" id="IPR024168">
    <property type="entry name" value="Catalase_SrpA-type_pred"/>
</dbReference>
<evidence type="ECO:0000259" key="10">
    <source>
        <dbReference type="SMART" id="SM01060"/>
    </source>
</evidence>
<dbReference type="PANTHER" id="PTHR11465:SF9">
    <property type="entry name" value="CATALASE"/>
    <property type="match status" value="1"/>
</dbReference>
<evidence type="ECO:0000256" key="1">
    <source>
        <dbReference type="ARBA" id="ARBA00005329"/>
    </source>
</evidence>
<keyword evidence="2 7" id="KW-0575">Peroxidase</keyword>
<dbReference type="PROSITE" id="PS51402">
    <property type="entry name" value="CATALASE_3"/>
    <property type="match status" value="1"/>
</dbReference>
<dbReference type="InterPro" id="IPR018028">
    <property type="entry name" value="Catalase"/>
</dbReference>
<dbReference type="Gene3D" id="2.40.180.10">
    <property type="entry name" value="Catalase core domain"/>
    <property type="match status" value="1"/>
</dbReference>
<evidence type="ECO:0000313" key="12">
    <source>
        <dbReference type="Proteomes" id="UP000249493"/>
    </source>
</evidence>
<dbReference type="EMBL" id="QLIN01000003">
    <property type="protein sequence ID" value="RAI70858.1"/>
    <property type="molecule type" value="Genomic_DNA"/>
</dbReference>
<evidence type="ECO:0000256" key="2">
    <source>
        <dbReference type="ARBA" id="ARBA00022559"/>
    </source>
</evidence>
<feature type="binding site" description="axial binding residue" evidence="9">
    <location>
        <position position="330"/>
    </location>
    <ligand>
        <name>heme</name>
        <dbReference type="ChEBI" id="CHEBI:30413"/>
    </ligand>
    <ligandPart>
        <name>Fe</name>
        <dbReference type="ChEBI" id="CHEBI:18248"/>
    </ligandPart>
</feature>
<dbReference type="GO" id="GO:0042744">
    <property type="term" value="P:hydrogen peroxide catabolic process"/>
    <property type="evidence" value="ECO:0007669"/>
    <property type="project" value="TreeGrafter"/>
</dbReference>
<dbReference type="GO" id="GO:0046872">
    <property type="term" value="F:metal ion binding"/>
    <property type="evidence" value="ECO:0007669"/>
    <property type="project" value="UniProtKB-KW"/>
</dbReference>
<dbReference type="PIRSF" id="PIRSF000296">
    <property type="entry name" value="SrpA"/>
    <property type="match status" value="1"/>
</dbReference>
<comment type="similarity">
    <text evidence="1 7">Belongs to the catalase family.</text>
</comment>
<dbReference type="SMART" id="SM01060">
    <property type="entry name" value="Catalase"/>
    <property type="match status" value="1"/>
</dbReference>
<keyword evidence="5 7" id="KW-0560">Oxidoreductase</keyword>
<dbReference type="GO" id="GO:0042542">
    <property type="term" value="P:response to hydrogen peroxide"/>
    <property type="evidence" value="ECO:0007669"/>
    <property type="project" value="TreeGrafter"/>
</dbReference>
<dbReference type="EC" id="1.11.1.-" evidence="7"/>
<reference evidence="11 12" key="1">
    <citation type="submission" date="2018-06" db="EMBL/GenBank/DDBJ databases">
        <authorList>
            <person name="Zhirakovskaya E."/>
        </authorList>
    </citation>
    <scope>NUCLEOTIDE SEQUENCE [LARGE SCALE GENOMIC DNA]</scope>
    <source>
        <strain evidence="11 12">LY3</strain>
    </source>
</reference>
<dbReference type="CDD" id="cd08153">
    <property type="entry name" value="srpA_like"/>
    <property type="match status" value="1"/>
</dbReference>
<keyword evidence="4 7" id="KW-0479">Metal-binding</keyword>
<dbReference type="InterPro" id="IPR020835">
    <property type="entry name" value="Catalase_sf"/>
</dbReference>
<dbReference type="GO" id="GO:0004096">
    <property type="term" value="F:catalase activity"/>
    <property type="evidence" value="ECO:0007669"/>
    <property type="project" value="InterPro"/>
</dbReference>
<sequence>MPRKRWFPVLCIVLIVAGLSLAFAWTADWIGHRGLTANQVLTSVAKDAPDPFPPGFRRAHGKGMCFTGQFVPTRMASDLSYARVFSDTMTPVIGRFSLGAGDPHAADNSTRILSISLLLKQPDGGEWRMAMINDPFFPTATVEGLVAMGEAFAPDSITQQPVLARIEAFYVAYPEARKYIAASDKALWARSFTGTQFNSINAFAFINKQNQKRFVRWSWEPRLPFSGWPVDSRDKADPQALFDDLRAKAADQALVWDLMVTVANPDDPVNDPSQPWPDNRLRVNAGSLSLNALSEQSTGACRDINFDPTIVPSGIEISDDPILHARSGVYAKSFNLREREVGQQSAGKEVAQ</sequence>
<dbReference type="GO" id="GO:0005737">
    <property type="term" value="C:cytoplasm"/>
    <property type="evidence" value="ECO:0007669"/>
    <property type="project" value="TreeGrafter"/>
</dbReference>
<evidence type="ECO:0000256" key="8">
    <source>
        <dbReference type="PIRSR" id="PIRSR000296-1"/>
    </source>
</evidence>
<organism evidence="11 12">
    <name type="scientific">Pseudomonas fluorescens</name>
    <dbReference type="NCBI Taxonomy" id="294"/>
    <lineage>
        <taxon>Bacteria</taxon>
        <taxon>Pseudomonadati</taxon>
        <taxon>Pseudomonadota</taxon>
        <taxon>Gammaproteobacteria</taxon>
        <taxon>Pseudomonadales</taxon>
        <taxon>Pseudomonadaceae</taxon>
        <taxon>Pseudomonas</taxon>
    </lineage>
</organism>
<accession>A0A327NE56</accession>
<keyword evidence="6 7" id="KW-0408">Iron</keyword>
<dbReference type="GO" id="GO:0020037">
    <property type="term" value="F:heme binding"/>
    <property type="evidence" value="ECO:0007669"/>
    <property type="project" value="InterPro"/>
</dbReference>
<evidence type="ECO:0000256" key="3">
    <source>
        <dbReference type="ARBA" id="ARBA00022617"/>
    </source>
</evidence>
<dbReference type="Gene3D" id="1.20.1280.120">
    <property type="match status" value="1"/>
</dbReference>
<evidence type="ECO:0000256" key="6">
    <source>
        <dbReference type="ARBA" id="ARBA00023004"/>
    </source>
</evidence>
<dbReference type="SUPFAM" id="SSF56634">
    <property type="entry name" value="Heme-dependent catalase-like"/>
    <property type="match status" value="1"/>
</dbReference>
<evidence type="ECO:0000256" key="7">
    <source>
        <dbReference type="PIRNR" id="PIRNR000296"/>
    </source>
</evidence>
<evidence type="ECO:0000256" key="9">
    <source>
        <dbReference type="PIRSR" id="PIRSR000296-2"/>
    </source>
</evidence>
<evidence type="ECO:0000256" key="5">
    <source>
        <dbReference type="ARBA" id="ARBA00023002"/>
    </source>
</evidence>
<evidence type="ECO:0000313" key="11">
    <source>
        <dbReference type="EMBL" id="RAI70858.1"/>
    </source>
</evidence>
<dbReference type="PANTHER" id="PTHR11465">
    <property type="entry name" value="CATALASE"/>
    <property type="match status" value="1"/>
</dbReference>
<proteinExistence type="inferred from homology"/>
<comment type="cofactor">
    <cofactor evidence="7">
        <name>heme</name>
        <dbReference type="ChEBI" id="CHEBI:30413"/>
    </cofactor>
</comment>
<name>A0A327NE56_PSEFL</name>
<feature type="domain" description="Catalase core" evidence="10">
    <location>
        <begin position="14"/>
        <end position="351"/>
    </location>
</feature>
<comment type="caution">
    <text evidence="11">The sequence shown here is derived from an EMBL/GenBank/DDBJ whole genome shotgun (WGS) entry which is preliminary data.</text>
</comment>
<evidence type="ECO:0000256" key="4">
    <source>
        <dbReference type="ARBA" id="ARBA00022723"/>
    </source>
</evidence>
<keyword evidence="3 7" id="KW-0349">Heme</keyword>
<protein>
    <recommendedName>
        <fullName evidence="7">Catalase-related peroxidase</fullName>
        <ecNumber evidence="7">1.11.1.-</ecNumber>
    </recommendedName>
</protein>
<dbReference type="InterPro" id="IPR011614">
    <property type="entry name" value="Catalase_core"/>
</dbReference>
<dbReference type="Pfam" id="PF00199">
    <property type="entry name" value="Catalase"/>
    <property type="match status" value="1"/>
</dbReference>
<feature type="active site" evidence="8">
    <location>
        <position position="60"/>
    </location>
</feature>
<gene>
    <name evidence="11" type="ORF">DOZ80_10335</name>
</gene>
<dbReference type="AlphaFoldDB" id="A0A327NE56"/>
<dbReference type="Proteomes" id="UP000249493">
    <property type="component" value="Unassembled WGS sequence"/>
</dbReference>